<evidence type="ECO:0000313" key="8">
    <source>
        <dbReference type="EMBL" id="MBE1236818.1"/>
    </source>
</evidence>
<dbReference type="InterPro" id="IPR002180">
    <property type="entry name" value="LS/RS"/>
</dbReference>
<feature type="active site" description="Proton donor" evidence="7">
    <location>
        <position position="89"/>
    </location>
</feature>
<feature type="binding site" evidence="7">
    <location>
        <begin position="86"/>
        <end position="87"/>
    </location>
    <ligand>
        <name>(2S)-2-hydroxy-3-oxobutyl phosphate</name>
        <dbReference type="ChEBI" id="CHEBI:58830"/>
    </ligand>
</feature>
<dbReference type="Pfam" id="PF00885">
    <property type="entry name" value="DMRL_synthase"/>
    <property type="match status" value="1"/>
</dbReference>
<organism evidence="8 9">
    <name type="scientific">Phaeovibrio sulfidiphilus</name>
    <dbReference type="NCBI Taxonomy" id="1220600"/>
    <lineage>
        <taxon>Bacteria</taxon>
        <taxon>Pseudomonadati</taxon>
        <taxon>Pseudomonadota</taxon>
        <taxon>Alphaproteobacteria</taxon>
        <taxon>Rhodospirillales</taxon>
        <taxon>Rhodospirillaceae</taxon>
        <taxon>Phaeovibrio</taxon>
    </lineage>
</organism>
<evidence type="ECO:0000256" key="1">
    <source>
        <dbReference type="ARBA" id="ARBA00004917"/>
    </source>
</evidence>
<dbReference type="CDD" id="cd09209">
    <property type="entry name" value="Lumazine_synthase-I"/>
    <property type="match status" value="1"/>
</dbReference>
<dbReference type="InterPro" id="IPR036467">
    <property type="entry name" value="LS/RS_sf"/>
</dbReference>
<evidence type="ECO:0000313" key="9">
    <source>
        <dbReference type="Proteomes" id="UP000631034"/>
    </source>
</evidence>
<evidence type="ECO:0000256" key="4">
    <source>
        <dbReference type="ARBA" id="ARBA00022619"/>
    </source>
</evidence>
<comment type="similarity">
    <text evidence="2 7">Belongs to the DMRL synthase family.</text>
</comment>
<proteinExistence type="inferred from homology"/>
<keyword evidence="9" id="KW-1185">Reference proteome</keyword>
<dbReference type="SUPFAM" id="SSF52121">
    <property type="entry name" value="Lumazine synthase"/>
    <property type="match status" value="1"/>
</dbReference>
<dbReference type="EMBL" id="JACZHT010000002">
    <property type="protein sequence ID" value="MBE1236818.1"/>
    <property type="molecule type" value="Genomic_DNA"/>
</dbReference>
<dbReference type="PANTHER" id="PTHR21058:SF0">
    <property type="entry name" value="6,7-DIMETHYL-8-RIBITYLLUMAZINE SYNTHASE"/>
    <property type="match status" value="1"/>
</dbReference>
<protein>
    <recommendedName>
        <fullName evidence="3 7">6,7-dimethyl-8-ribityllumazine synthase</fullName>
        <shortName evidence="7">DMRL synthase</shortName>
        <shortName evidence="7">LS</shortName>
        <shortName evidence="7">Lumazine synthase</shortName>
        <ecNumber evidence="3 7">2.5.1.78</ecNumber>
    </recommendedName>
</protein>
<dbReference type="UniPathway" id="UPA00275">
    <property type="reaction ID" value="UER00404"/>
</dbReference>
<feature type="binding site" evidence="7">
    <location>
        <position position="128"/>
    </location>
    <ligand>
        <name>(2S)-2-hydroxy-3-oxobutyl phosphate</name>
        <dbReference type="ChEBI" id="CHEBI:58830"/>
    </ligand>
</feature>
<feature type="binding site" evidence="7">
    <location>
        <begin position="81"/>
        <end position="83"/>
    </location>
    <ligand>
        <name>5-amino-6-(D-ribitylamino)uracil</name>
        <dbReference type="ChEBI" id="CHEBI:15934"/>
    </ligand>
</feature>
<dbReference type="GO" id="GO:0009349">
    <property type="term" value="C:riboflavin synthase complex"/>
    <property type="evidence" value="ECO:0007669"/>
    <property type="project" value="InterPro"/>
</dbReference>
<comment type="catalytic activity">
    <reaction evidence="6 7">
        <text>(2S)-2-hydroxy-3-oxobutyl phosphate + 5-amino-6-(D-ribitylamino)uracil = 6,7-dimethyl-8-(1-D-ribityl)lumazine + phosphate + 2 H2O + H(+)</text>
        <dbReference type="Rhea" id="RHEA:26152"/>
        <dbReference type="ChEBI" id="CHEBI:15377"/>
        <dbReference type="ChEBI" id="CHEBI:15378"/>
        <dbReference type="ChEBI" id="CHEBI:15934"/>
        <dbReference type="ChEBI" id="CHEBI:43474"/>
        <dbReference type="ChEBI" id="CHEBI:58201"/>
        <dbReference type="ChEBI" id="CHEBI:58830"/>
        <dbReference type="EC" id="2.5.1.78"/>
    </reaction>
</comment>
<accession>A0A8J6YYD8</accession>
<evidence type="ECO:0000256" key="5">
    <source>
        <dbReference type="ARBA" id="ARBA00022679"/>
    </source>
</evidence>
<evidence type="ECO:0000256" key="7">
    <source>
        <dbReference type="HAMAP-Rule" id="MF_00178"/>
    </source>
</evidence>
<evidence type="ECO:0000256" key="6">
    <source>
        <dbReference type="ARBA" id="ARBA00048785"/>
    </source>
</evidence>
<feature type="binding site" evidence="7">
    <location>
        <begin position="50"/>
        <end position="52"/>
    </location>
    <ligand>
        <name>5-amino-6-(D-ribitylamino)uracil</name>
        <dbReference type="ChEBI" id="CHEBI:15934"/>
    </ligand>
</feature>
<keyword evidence="5 7" id="KW-0808">Transferase</keyword>
<comment type="caution">
    <text evidence="8">The sequence shown here is derived from an EMBL/GenBank/DDBJ whole genome shotgun (WGS) entry which is preliminary data.</text>
</comment>
<dbReference type="InterPro" id="IPR034964">
    <property type="entry name" value="LS"/>
</dbReference>
<comment type="pathway">
    <text evidence="1 7">Cofactor biosynthesis; riboflavin biosynthesis; riboflavin from 2-hydroxy-3-oxobutyl phosphate and 5-amino-6-(D-ribitylamino)uracil: step 1/2.</text>
</comment>
<dbReference type="GO" id="GO:0000906">
    <property type="term" value="F:6,7-dimethyl-8-ribityllumazine synthase activity"/>
    <property type="evidence" value="ECO:0007669"/>
    <property type="project" value="UniProtKB-UniRule"/>
</dbReference>
<name>A0A8J6YYD8_9PROT</name>
<dbReference type="Gene3D" id="3.40.50.960">
    <property type="entry name" value="Lumazine/riboflavin synthase"/>
    <property type="match status" value="1"/>
</dbReference>
<feature type="binding site" evidence="7">
    <location>
        <position position="114"/>
    </location>
    <ligand>
        <name>5-amino-6-(D-ribitylamino)uracil</name>
        <dbReference type="ChEBI" id="CHEBI:15934"/>
    </ligand>
</feature>
<dbReference type="GO" id="GO:0005829">
    <property type="term" value="C:cytosol"/>
    <property type="evidence" value="ECO:0007669"/>
    <property type="project" value="TreeGrafter"/>
</dbReference>
<comment type="function">
    <text evidence="7">Catalyzes the formation of 6,7-dimethyl-8-ribityllumazine by condensation of 5-amino-6-(D-ribitylamino)uracil with 3,4-dihydroxy-2-butanone 4-phosphate. This is the penultimate step in the biosynthesis of riboflavin.</text>
</comment>
<sequence length="163" mass="17729">MSALAKKKPTRVFIIEARFYDDISDLLVKGAIEALERAGVVYERLSVPGILEIPAVVQYVSRSQFIGITYDGCDGFVVLGCAIKGKTDHYEHVSRVCFDALGKLTLAHSLAIGNGILTCPNLDLALERADPAQRNYGGRAAEACLRLIDLKRALPPNQTAQKV</sequence>
<dbReference type="GO" id="GO:0009231">
    <property type="term" value="P:riboflavin biosynthetic process"/>
    <property type="evidence" value="ECO:0007669"/>
    <property type="project" value="UniProtKB-UniRule"/>
</dbReference>
<dbReference type="PANTHER" id="PTHR21058">
    <property type="entry name" value="6,7-DIMETHYL-8-RIBITYLLUMAZINE SYNTHASE DMRL SYNTHASE LUMAZINE SYNTHASE"/>
    <property type="match status" value="1"/>
</dbReference>
<dbReference type="RefSeq" id="WP_192533819.1">
    <property type="nucleotide sequence ID" value="NZ_JACZHT010000002.1"/>
</dbReference>
<keyword evidence="4 7" id="KW-0686">Riboflavin biosynthesis</keyword>
<dbReference type="AlphaFoldDB" id="A0A8J6YYD8"/>
<evidence type="ECO:0000256" key="3">
    <source>
        <dbReference type="ARBA" id="ARBA00012664"/>
    </source>
</evidence>
<dbReference type="HAMAP" id="MF_00178">
    <property type="entry name" value="Lumazine_synth"/>
    <property type="match status" value="1"/>
</dbReference>
<reference evidence="8" key="1">
    <citation type="submission" date="2020-10" db="EMBL/GenBank/DDBJ databases">
        <title>Genome sequence of the unusual species of purple photosynthetic bacteria, Phaeovibrio sulfidiphilus DSM 23193, type strain.</title>
        <authorList>
            <person name="Kyndt J.A."/>
            <person name="Meyer T.E."/>
        </authorList>
    </citation>
    <scope>NUCLEOTIDE SEQUENCE</scope>
    <source>
        <strain evidence="8">DSM 23193</strain>
    </source>
</reference>
<dbReference type="Proteomes" id="UP000631034">
    <property type="component" value="Unassembled WGS sequence"/>
</dbReference>
<gene>
    <name evidence="7" type="primary">ribH</name>
    <name evidence="8" type="ORF">IHV25_04015</name>
</gene>
<evidence type="ECO:0000256" key="2">
    <source>
        <dbReference type="ARBA" id="ARBA00007424"/>
    </source>
</evidence>
<feature type="binding site" evidence="7">
    <location>
        <position position="19"/>
    </location>
    <ligand>
        <name>5-amino-6-(D-ribitylamino)uracil</name>
        <dbReference type="ChEBI" id="CHEBI:15934"/>
    </ligand>
</feature>
<dbReference type="EC" id="2.5.1.78" evidence="3 7"/>